<dbReference type="SUPFAM" id="SSF52833">
    <property type="entry name" value="Thioredoxin-like"/>
    <property type="match status" value="1"/>
</dbReference>
<reference evidence="10 11" key="1">
    <citation type="journal article" date="2015" name="Genome Announc.">
        <title>Complete Genome Sequence of the Novel Leech Symbiont Mucinivorans hirudinis M3T.</title>
        <authorList>
            <person name="Nelson M.C."/>
            <person name="Bomar L."/>
            <person name="Graf J."/>
        </authorList>
    </citation>
    <scope>NUCLEOTIDE SEQUENCE [LARGE SCALE GENOMIC DNA]</scope>
    <source>
        <strain evidence="11">M3</strain>
    </source>
</reference>
<evidence type="ECO:0000259" key="9">
    <source>
        <dbReference type="Pfam" id="PF11412"/>
    </source>
</evidence>
<dbReference type="STRING" id="1433126.BN938_1033"/>
<accession>A0A060R7D8</accession>
<dbReference type="KEGG" id="rbc:BN938_1033"/>
<dbReference type="InterPro" id="IPR036249">
    <property type="entry name" value="Thioredoxin-like_sf"/>
</dbReference>
<keyword evidence="3" id="KW-0201">Cytochrome c-type biogenesis</keyword>
<name>A0A060R7D8_9BACT</name>
<proteinExistence type="predicted"/>
<feature type="transmembrane region" description="Helical" evidence="6">
    <location>
        <begin position="280"/>
        <end position="301"/>
    </location>
</feature>
<dbReference type="GO" id="GO:0017004">
    <property type="term" value="P:cytochrome complex assembly"/>
    <property type="evidence" value="ECO:0007669"/>
    <property type="project" value="UniProtKB-KW"/>
</dbReference>
<feature type="chain" id="PRO_5001585711" evidence="7">
    <location>
        <begin position="20"/>
        <end position="680"/>
    </location>
</feature>
<dbReference type="OrthoDB" id="9811036at2"/>
<comment type="subcellular location">
    <subcellularLocation>
        <location evidence="1">Membrane</location>
        <topology evidence="1">Multi-pass membrane protein</topology>
    </subcellularLocation>
</comment>
<dbReference type="GO" id="GO:0047134">
    <property type="term" value="F:protein-disulfide reductase [NAD(P)H] activity"/>
    <property type="evidence" value="ECO:0007669"/>
    <property type="project" value="UniProtKB-EC"/>
</dbReference>
<dbReference type="eggNOG" id="COG4232">
    <property type="taxonomic scope" value="Bacteria"/>
</dbReference>
<dbReference type="PANTHER" id="PTHR32234:SF0">
    <property type="entry name" value="THIOL:DISULFIDE INTERCHANGE PROTEIN DSBD"/>
    <property type="match status" value="1"/>
</dbReference>
<keyword evidence="10" id="KW-0560">Oxidoreductase</keyword>
<evidence type="ECO:0000313" key="10">
    <source>
        <dbReference type="EMBL" id="CDN31130.1"/>
    </source>
</evidence>
<keyword evidence="5 6" id="KW-0472">Membrane</keyword>
<dbReference type="Proteomes" id="UP000027616">
    <property type="component" value="Chromosome I"/>
</dbReference>
<keyword evidence="11" id="KW-1185">Reference proteome</keyword>
<gene>
    <name evidence="10" type="ORF">BN938_1033</name>
</gene>
<dbReference type="Pfam" id="PF11412">
    <property type="entry name" value="DsbD_N"/>
    <property type="match status" value="1"/>
</dbReference>
<keyword evidence="2 6" id="KW-0812">Transmembrane</keyword>
<dbReference type="Pfam" id="PF13899">
    <property type="entry name" value="Thioredoxin_7"/>
    <property type="match status" value="1"/>
</dbReference>
<dbReference type="InterPro" id="IPR036929">
    <property type="entry name" value="DsbDN_sf"/>
</dbReference>
<feature type="transmembrane region" description="Helical" evidence="6">
    <location>
        <begin position="233"/>
        <end position="260"/>
    </location>
</feature>
<evidence type="ECO:0000256" key="1">
    <source>
        <dbReference type="ARBA" id="ARBA00004141"/>
    </source>
</evidence>
<evidence type="ECO:0000256" key="6">
    <source>
        <dbReference type="SAM" id="Phobius"/>
    </source>
</evidence>
<feature type="signal peptide" evidence="7">
    <location>
        <begin position="1"/>
        <end position="19"/>
    </location>
</feature>
<evidence type="ECO:0000256" key="4">
    <source>
        <dbReference type="ARBA" id="ARBA00022989"/>
    </source>
</evidence>
<evidence type="ECO:0000256" key="3">
    <source>
        <dbReference type="ARBA" id="ARBA00022748"/>
    </source>
</evidence>
<feature type="transmembrane region" description="Helical" evidence="6">
    <location>
        <begin position="461"/>
        <end position="481"/>
    </location>
</feature>
<feature type="domain" description="Cytochrome C biogenesis protein transmembrane" evidence="8">
    <location>
        <begin position="190"/>
        <end position="409"/>
    </location>
</feature>
<evidence type="ECO:0000256" key="7">
    <source>
        <dbReference type="SAM" id="SignalP"/>
    </source>
</evidence>
<dbReference type="PATRIC" id="fig|1433126.3.peg.1030"/>
<dbReference type="InterPro" id="IPR003834">
    <property type="entry name" value="Cyt_c_assmbl_TM_dom"/>
</dbReference>
<dbReference type="HOGENOM" id="CLU_015841_0_0_10"/>
<dbReference type="GO" id="GO:0016020">
    <property type="term" value="C:membrane"/>
    <property type="evidence" value="ECO:0007669"/>
    <property type="project" value="UniProtKB-SubCell"/>
</dbReference>
<dbReference type="InterPro" id="IPR028250">
    <property type="entry name" value="DsbDN"/>
</dbReference>
<keyword evidence="7" id="KW-0732">Signal</keyword>
<sequence length="680" mass="75433">MKKLLLSLFALLTAVSAMAQVENPVSWRITAAGDKVTFTAQIESPWYMYDLGPYKDGPNPTTFKFAMPEGVSLNGTIKPLSKGKKVQDEIFKMEIGYYLTEAVFEQQFYNGTGTKQKIKVNIEWQCCDGESCLPPTDEDFEFVVEPSSVSDAPVTVGEDPARPIDAEMLIDGNTAGVAADVESEPRGSMWSIIIQAMLLGLAALLTPCVFPMIPMTVTFFLRRSGSKARGKFLAIFYGLSIIAVYTLPIAAIILITYFVGGDAVTADIFNWLATHWIPNILFFLIFLVFGFSFLGAFELTLPSKWVNKSDTAADKGGLVGTFFMATTLVLVSFSCTGPIVGSILVKSTQGEVWEPIITMLAFSSAFAIPFAIFAFFPELLKNLPQSGGWLNSVKVVLGFVVMALGLKFLSVADLTYHWNLISREVFLAIWIVIFSLLGLYLLGKLRFSHDDPMEFIPVKRLVLAICTFSFVVYLIPGMWGAPLTALSGYLPPMYTQDYVVTQGGGSFDGSANQEKSSIDHSIAGKPKYADFLHLPYGIEGFFDYEQGMEYARKIGKPVFIDFVGHSCSKCKAMEANVWKDPAVLKYLKNDYVVIALYVDDKKELPENEWVTDEKGKVLKTLGKINSMLQIAKFNINAQPYYVLMNPFTEKELAKPRSYDTNIDAYVQFLEEGVKAFTSQQ</sequence>
<feature type="transmembrane region" description="Helical" evidence="6">
    <location>
        <begin position="388"/>
        <end position="409"/>
    </location>
</feature>
<evidence type="ECO:0000313" key="11">
    <source>
        <dbReference type="Proteomes" id="UP000027616"/>
    </source>
</evidence>
<organism evidence="10 11">
    <name type="scientific">Mucinivorans hirudinis</name>
    <dbReference type="NCBI Taxonomy" id="1433126"/>
    <lineage>
        <taxon>Bacteria</taxon>
        <taxon>Pseudomonadati</taxon>
        <taxon>Bacteroidota</taxon>
        <taxon>Bacteroidia</taxon>
        <taxon>Bacteroidales</taxon>
        <taxon>Rikenellaceae</taxon>
        <taxon>Mucinivorans</taxon>
    </lineage>
</organism>
<dbReference type="EMBL" id="HG934468">
    <property type="protein sequence ID" value="CDN31130.1"/>
    <property type="molecule type" value="Genomic_DNA"/>
</dbReference>
<dbReference type="AlphaFoldDB" id="A0A060R7D8"/>
<keyword evidence="4 6" id="KW-1133">Transmembrane helix</keyword>
<dbReference type="EC" id="1.8.1.8" evidence="10"/>
<evidence type="ECO:0000256" key="2">
    <source>
        <dbReference type="ARBA" id="ARBA00022692"/>
    </source>
</evidence>
<dbReference type="Gene3D" id="2.60.40.1250">
    <property type="entry name" value="Thiol:disulfide interchange protein DsbD, N-terminal domain"/>
    <property type="match status" value="1"/>
</dbReference>
<dbReference type="Pfam" id="PF02683">
    <property type="entry name" value="DsbD_TM"/>
    <property type="match status" value="1"/>
</dbReference>
<feature type="transmembrane region" description="Helical" evidence="6">
    <location>
        <begin position="356"/>
        <end position="376"/>
    </location>
</feature>
<evidence type="ECO:0000259" key="8">
    <source>
        <dbReference type="Pfam" id="PF02683"/>
    </source>
</evidence>
<dbReference type="Gene3D" id="3.40.30.10">
    <property type="entry name" value="Glutaredoxin"/>
    <property type="match status" value="1"/>
</dbReference>
<feature type="transmembrane region" description="Helical" evidence="6">
    <location>
        <begin position="322"/>
        <end position="344"/>
    </location>
</feature>
<feature type="domain" description="Thiol:disulfide interchange protein DsbD N-terminal" evidence="9">
    <location>
        <begin position="27"/>
        <end position="141"/>
    </location>
</feature>
<protein>
    <submittedName>
        <fullName evidence="10">Cytochrome c-type biogenesis protein</fullName>
        <ecNumber evidence="10">1.8.1.8</ecNumber>
    </submittedName>
</protein>
<dbReference type="PANTHER" id="PTHR32234">
    <property type="entry name" value="THIOL:DISULFIDE INTERCHANGE PROTEIN DSBD"/>
    <property type="match status" value="1"/>
</dbReference>
<dbReference type="GO" id="GO:0045454">
    <property type="term" value="P:cell redox homeostasis"/>
    <property type="evidence" value="ECO:0007669"/>
    <property type="project" value="TreeGrafter"/>
</dbReference>
<feature type="transmembrane region" description="Helical" evidence="6">
    <location>
        <begin position="421"/>
        <end position="441"/>
    </location>
</feature>
<evidence type="ECO:0000256" key="5">
    <source>
        <dbReference type="ARBA" id="ARBA00023136"/>
    </source>
</evidence>
<feature type="transmembrane region" description="Helical" evidence="6">
    <location>
        <begin position="192"/>
        <end position="221"/>
    </location>
</feature>